<dbReference type="KEGG" id="smaz:LH19_22490"/>
<name>A0AAC9AXZ1_SPHMC</name>
<reference evidence="2 3" key="2">
    <citation type="journal article" date="2016" name="Genome Announc.">
        <title>Complete Genome Sequence of Sphingopyxis macrogoltabida Strain 203N (NBRC 111659), a Polyethylene Glycol Degrader.</title>
        <authorList>
            <person name="Ohtsubo Y."/>
            <person name="Nonoyama S."/>
            <person name="Nagata Y."/>
            <person name="Numata M."/>
            <person name="Tsuchikane K."/>
            <person name="Hosoyama A."/>
            <person name="Yamazoe A."/>
            <person name="Tsuda M."/>
            <person name="Fujita N."/>
            <person name="Kawai F."/>
        </authorList>
    </citation>
    <scope>NUCLEOTIDE SEQUENCE [LARGE SCALE GENOMIC DNA]</scope>
    <source>
        <strain evidence="2 3">203N</strain>
    </source>
</reference>
<sequence>MTLFKGMGWLVAVVAAIGVALWSRTIGEQYRNPAASLAFGLPAYSAAGATLAYSTFAQRLQKDPRAQLSRQELLLAEDAYRNDPLSVTAVGLLALGRHSKDLSEQEAIFEQAGLLSRRSNLVSQYLIKAAAKRQDDAKFFRWLTRAAVTDTRARAVYIGAMVDATSRDDAVRTLIPVLGPDPDWAPYYWRTILDKPASIANAGRIRMAIMGAPWKQFRIKQTDSKLVRRLVENEEFNLARELAVRLGQPGLTREVGRLPLVNANFARQPLLPPFDWQLAASGNLGSSIDTANRTLTISALGGANGVAARQLVRLSPGKYVARWAMSANTEAAASPLTIDINCAERADLGPKPSPSEMKSGRQIAEMVIGQSSCRWYWFSLLIAVPDDVGGIDYTLHNLVLERVP</sequence>
<evidence type="ECO:0000313" key="3">
    <source>
        <dbReference type="Proteomes" id="UP000076088"/>
    </source>
</evidence>
<keyword evidence="1" id="KW-0472">Membrane</keyword>
<dbReference type="EMBL" id="CP013344">
    <property type="protein sequence ID" value="AMU91893.1"/>
    <property type="molecule type" value="Genomic_DNA"/>
</dbReference>
<evidence type="ECO:0000256" key="1">
    <source>
        <dbReference type="SAM" id="Phobius"/>
    </source>
</evidence>
<feature type="transmembrane region" description="Helical" evidence="1">
    <location>
        <begin position="37"/>
        <end position="56"/>
    </location>
</feature>
<proteinExistence type="predicted"/>
<dbReference type="AlphaFoldDB" id="A0AAC9AXZ1"/>
<keyword evidence="1" id="KW-1133">Transmembrane helix</keyword>
<protein>
    <submittedName>
        <fullName evidence="2">Uncharacterized protein</fullName>
    </submittedName>
</protein>
<organism evidence="2 3">
    <name type="scientific">Sphingopyxis macrogoltabida</name>
    <name type="common">Sphingomonas macrogoltabidus</name>
    <dbReference type="NCBI Taxonomy" id="33050"/>
    <lineage>
        <taxon>Bacteria</taxon>
        <taxon>Pseudomonadati</taxon>
        <taxon>Pseudomonadota</taxon>
        <taxon>Alphaproteobacteria</taxon>
        <taxon>Sphingomonadales</taxon>
        <taxon>Sphingomonadaceae</taxon>
        <taxon>Sphingopyxis</taxon>
    </lineage>
</organism>
<reference evidence="3" key="1">
    <citation type="submission" date="2015-11" db="EMBL/GenBank/DDBJ databases">
        <title>Complete genome sequence of a polyethylene-glycol degrader Sphingopyxis macrogoltabida 203N (NBRC 111659).</title>
        <authorList>
            <person name="Yoshiyuki O."/>
            <person name="Shouta N."/>
            <person name="Nagata Y."/>
            <person name="Numata M."/>
            <person name="Tsuchikane K."/>
            <person name="Hosoyama A."/>
            <person name="Yamazoe A."/>
            <person name="Tsuda M."/>
            <person name="Fujita N."/>
            <person name="Kawai F."/>
        </authorList>
    </citation>
    <scope>NUCLEOTIDE SEQUENCE [LARGE SCALE GENOMIC DNA]</scope>
    <source>
        <strain evidence="3">203N</strain>
    </source>
</reference>
<dbReference type="RefSeq" id="WP_054731844.1">
    <property type="nucleotide sequence ID" value="NZ_CP009429.1"/>
</dbReference>
<dbReference type="Proteomes" id="UP000076088">
    <property type="component" value="Chromosome"/>
</dbReference>
<keyword evidence="3" id="KW-1185">Reference proteome</keyword>
<keyword evidence="1" id="KW-0812">Transmembrane</keyword>
<accession>A0AAC9AXZ1</accession>
<evidence type="ECO:0000313" key="2">
    <source>
        <dbReference type="EMBL" id="AMU91893.1"/>
    </source>
</evidence>
<gene>
    <name evidence="2" type="ORF">ATM17_23050</name>
</gene>